<reference evidence="1 2" key="1">
    <citation type="submission" date="2018-05" db="EMBL/GenBank/DDBJ databases">
        <title>Freshwater and sediment microbial communities from various areas in North America, analyzing microbe dynamics in response to fracking.</title>
        <authorList>
            <person name="Lamendella R."/>
        </authorList>
    </citation>
    <scope>NUCLEOTIDE SEQUENCE [LARGE SCALE GENOMIC DNA]</scope>
    <source>
        <strain evidence="1 2">15_TX</strain>
    </source>
</reference>
<sequence>MKALKSISNKIFEEMDLIKNDFFREVVSVIGSNNTISYYCKLYEALFYDYLKTYETFINNDAKIIHVIAEIIKWVWEGEIVEDKDFSNIDFNVLHNYFQKVYEVHQSNTAFLSEYFNLFTANIINDEKVSFTYINKEVDFYEKVNHLLITDFQEHKGRKIIEKKEKAKKNGRYLNAQFHAKNLVECDFELPDDYRILDFTIGQVKEFWKHLYTDAWNKKSLNVLEFKKFVNKNQEISYDKVNNFKLMEVNPEKWNLRSLTLDKAKDMLEILSFNGQKKFNRIHSSLISEPIIKMPDSRYIIIPSAIFSHEPERYSLQVFDKHISYYQNIGQEVPTDDDRREVIFVEKLYKLFRDFKYKKDSVNIPDSDIDYIVFDEITKTLICFELKWITEPFTPSEIKTKEKPLVKGLEIQLPKYKNAAEGNTLKTLKSAFGNNFDETPVNFYYFVLTNLTIGSGFLNRSTYKIVNIRMLEKALSECENNLKVLSEILFEERYIKNAGDFIETTVTTKKCLGIEISQPEFSYKGGFSLES</sequence>
<proteinExistence type="predicted"/>
<evidence type="ECO:0000313" key="2">
    <source>
        <dbReference type="Proteomes" id="UP000247150"/>
    </source>
</evidence>
<protein>
    <submittedName>
        <fullName evidence="1">Uncharacterized protein</fullName>
    </submittedName>
</protein>
<dbReference type="Proteomes" id="UP000247150">
    <property type="component" value="Unassembled WGS sequence"/>
</dbReference>
<dbReference type="EMBL" id="QGTW01000016">
    <property type="protein sequence ID" value="PWW20221.1"/>
    <property type="molecule type" value="Genomic_DNA"/>
</dbReference>
<dbReference type="RefSeq" id="WP_110067116.1">
    <property type="nucleotide sequence ID" value="NZ_QGTW01000016.1"/>
</dbReference>
<evidence type="ECO:0000313" key="1">
    <source>
        <dbReference type="EMBL" id="PWW20221.1"/>
    </source>
</evidence>
<name>A0A2V2ZTF3_9BACI</name>
<dbReference type="AlphaFoldDB" id="A0A2V2ZTF3"/>
<dbReference type="OrthoDB" id="2031461at2"/>
<gene>
    <name evidence="1" type="ORF">DFO73_11635</name>
</gene>
<comment type="caution">
    <text evidence="1">The sequence shown here is derived from an EMBL/GenBank/DDBJ whole genome shotgun (WGS) entry which is preliminary data.</text>
</comment>
<organism evidence="1 2">
    <name type="scientific">Cytobacillus oceanisediminis</name>
    <dbReference type="NCBI Taxonomy" id="665099"/>
    <lineage>
        <taxon>Bacteria</taxon>
        <taxon>Bacillati</taxon>
        <taxon>Bacillota</taxon>
        <taxon>Bacilli</taxon>
        <taxon>Bacillales</taxon>
        <taxon>Bacillaceae</taxon>
        <taxon>Cytobacillus</taxon>
    </lineage>
</organism>
<accession>A0A2V2ZTF3</accession>